<name>A0A7C2EJ19_9THEO</name>
<dbReference type="Pfam" id="PF01909">
    <property type="entry name" value="NTP_transf_2"/>
    <property type="match status" value="1"/>
</dbReference>
<dbReference type="InterPro" id="IPR043519">
    <property type="entry name" value="NT_sf"/>
</dbReference>
<organism evidence="2">
    <name type="scientific">Ammonifex degensii</name>
    <dbReference type="NCBI Taxonomy" id="42838"/>
    <lineage>
        <taxon>Bacteria</taxon>
        <taxon>Bacillati</taxon>
        <taxon>Bacillota</taxon>
        <taxon>Clostridia</taxon>
        <taxon>Thermoanaerobacterales</taxon>
        <taxon>Thermoanaerobacteraceae</taxon>
        <taxon>Ammonifex</taxon>
    </lineage>
</organism>
<feature type="domain" description="Polymerase nucleotidyl transferase" evidence="1">
    <location>
        <begin position="1"/>
        <end position="29"/>
    </location>
</feature>
<dbReference type="GO" id="GO:0016779">
    <property type="term" value="F:nucleotidyltransferase activity"/>
    <property type="evidence" value="ECO:0007669"/>
    <property type="project" value="InterPro"/>
</dbReference>
<accession>A0A7C2EJ19</accession>
<dbReference type="InterPro" id="IPR002934">
    <property type="entry name" value="Polymerase_NTP_transf_dom"/>
</dbReference>
<comment type="caution">
    <text evidence="2">The sequence shown here is derived from an EMBL/GenBank/DDBJ whole genome shotgun (WGS) entry which is preliminary data.</text>
</comment>
<gene>
    <name evidence="2" type="ORF">ENQ34_03595</name>
</gene>
<evidence type="ECO:0000259" key="1">
    <source>
        <dbReference type="Pfam" id="PF01909"/>
    </source>
</evidence>
<reference evidence="2" key="1">
    <citation type="journal article" date="2020" name="mSystems">
        <title>Genome- and Community-Level Interaction Insights into Carbon Utilization and Element Cycling Functions of Hydrothermarchaeota in Hydrothermal Sediment.</title>
        <authorList>
            <person name="Zhou Z."/>
            <person name="Liu Y."/>
            <person name="Xu W."/>
            <person name="Pan J."/>
            <person name="Luo Z.H."/>
            <person name="Li M."/>
        </authorList>
    </citation>
    <scope>NUCLEOTIDE SEQUENCE [LARGE SCALE GENOMIC DNA]</scope>
    <source>
        <strain evidence="2">SpSt-300</strain>
    </source>
</reference>
<proteinExistence type="predicted"/>
<sequence length="30" mass="3430">MVLFGSLVEKKALPGSDVDLLIFKKQSFYR</sequence>
<dbReference type="Gene3D" id="3.30.460.10">
    <property type="entry name" value="Beta Polymerase, domain 2"/>
    <property type="match status" value="1"/>
</dbReference>
<dbReference type="SUPFAM" id="SSF81301">
    <property type="entry name" value="Nucleotidyltransferase"/>
    <property type="match status" value="1"/>
</dbReference>
<dbReference type="EMBL" id="DSMU01000231">
    <property type="protein sequence ID" value="HEL65750.1"/>
    <property type="molecule type" value="Genomic_DNA"/>
</dbReference>
<protein>
    <recommendedName>
        <fullName evidence="1">Polymerase nucleotidyl transferase domain-containing protein</fullName>
    </recommendedName>
</protein>
<dbReference type="AlphaFoldDB" id="A0A7C2EJ19"/>
<evidence type="ECO:0000313" key="2">
    <source>
        <dbReference type="EMBL" id="HEL65750.1"/>
    </source>
</evidence>